<feature type="transmembrane region" description="Helical" evidence="10">
    <location>
        <begin position="273"/>
        <end position="294"/>
    </location>
</feature>
<protein>
    <recommendedName>
        <fullName evidence="13">Glycosyltransferase RgtA/B/C/D-like domain-containing protein</fullName>
    </recommendedName>
</protein>
<organism evidence="11 12">
    <name type="scientific">Candidatus Curtissbacteria bacterium RIFCSPHIGHO2_01_FULL_40_12</name>
    <dbReference type="NCBI Taxonomy" id="1797710"/>
    <lineage>
        <taxon>Bacteria</taxon>
        <taxon>Candidatus Curtissiibacteriota</taxon>
    </lineage>
</organism>
<dbReference type="GO" id="GO:0006506">
    <property type="term" value="P:GPI anchor biosynthetic process"/>
    <property type="evidence" value="ECO:0007669"/>
    <property type="project" value="UniProtKB-UniPathway"/>
</dbReference>
<comment type="subcellular location">
    <subcellularLocation>
        <location evidence="1">Endoplasmic reticulum membrane</location>
        <topology evidence="1">Multi-pass membrane protein</topology>
    </subcellularLocation>
</comment>
<dbReference type="EMBL" id="MFAY01000029">
    <property type="protein sequence ID" value="OGD88725.1"/>
    <property type="molecule type" value="Genomic_DNA"/>
</dbReference>
<dbReference type="GO" id="GO:0000009">
    <property type="term" value="F:alpha-1,6-mannosyltransferase activity"/>
    <property type="evidence" value="ECO:0007669"/>
    <property type="project" value="InterPro"/>
</dbReference>
<dbReference type="Proteomes" id="UP000178577">
    <property type="component" value="Unassembled WGS sequence"/>
</dbReference>
<evidence type="ECO:0000256" key="8">
    <source>
        <dbReference type="ARBA" id="ARBA00022989"/>
    </source>
</evidence>
<dbReference type="Pfam" id="PF04188">
    <property type="entry name" value="Mannosyl_trans2"/>
    <property type="match status" value="1"/>
</dbReference>
<keyword evidence="6 10" id="KW-0812">Transmembrane</keyword>
<dbReference type="GO" id="GO:0016020">
    <property type="term" value="C:membrane"/>
    <property type="evidence" value="ECO:0007669"/>
    <property type="project" value="GOC"/>
</dbReference>
<sequence length="372" mass="42540">MLLERIKSDIKLIFFLFLIWRLVLFLIAHVSPLIIREFGAKFPYWEETLVKSNLPQFVWSFGNFDGVHYLRIAQNGYVYQYTQAFFPLYPILIKIASTVTFGNFLIPALVISNVSFLAALLLFYKLIKKIYNQKIAFWSCLFLLTFPTSFYFGSVYTEGIFFLMIISAFYLVHLGLNWQASVIGVFASATRLIGLFLAIALAIPSKKFKKLMPLLIVPIGFLLYVLYLKVEFNNPLYFLTAQSVWGQERSATTIVLLPQVLWRYFKILSTTSGLPLFNAAFELGLTTLAILLLIMGFNKIKKEWSVFAWIAILLPTLTGTLASMPRYVLVAFPIYIVLAHIKSSFLKTAILFIFAVFLAVSTILFARGYWVA</sequence>
<dbReference type="InterPro" id="IPR007315">
    <property type="entry name" value="PIG-V/Gpi18"/>
</dbReference>
<feature type="transmembrane region" description="Helical" evidence="10">
    <location>
        <begin position="211"/>
        <end position="228"/>
    </location>
</feature>
<feature type="transmembrane region" description="Helical" evidence="10">
    <location>
        <begin position="350"/>
        <end position="370"/>
    </location>
</feature>
<accession>A0A1F5GA68</accession>
<comment type="pathway">
    <text evidence="2">Glycolipid biosynthesis; glycosylphosphatidylinositol-anchor biosynthesis.</text>
</comment>
<evidence type="ECO:0000256" key="2">
    <source>
        <dbReference type="ARBA" id="ARBA00004687"/>
    </source>
</evidence>
<keyword evidence="4" id="KW-0328">Glycosyltransferase</keyword>
<evidence type="ECO:0000256" key="3">
    <source>
        <dbReference type="ARBA" id="ARBA00022502"/>
    </source>
</evidence>
<feature type="transmembrane region" description="Helical" evidence="10">
    <location>
        <begin position="104"/>
        <end position="123"/>
    </location>
</feature>
<feature type="transmembrane region" description="Helical" evidence="10">
    <location>
        <begin position="159"/>
        <end position="176"/>
    </location>
</feature>
<feature type="transmembrane region" description="Helical" evidence="10">
    <location>
        <begin position="306"/>
        <end position="338"/>
    </location>
</feature>
<keyword evidence="5" id="KW-0808">Transferase</keyword>
<evidence type="ECO:0008006" key="13">
    <source>
        <dbReference type="Google" id="ProtNLM"/>
    </source>
</evidence>
<evidence type="ECO:0000256" key="5">
    <source>
        <dbReference type="ARBA" id="ARBA00022679"/>
    </source>
</evidence>
<dbReference type="GO" id="GO:0004376">
    <property type="term" value="F:GPI mannosyltransferase activity"/>
    <property type="evidence" value="ECO:0007669"/>
    <property type="project" value="InterPro"/>
</dbReference>
<feature type="transmembrane region" description="Helical" evidence="10">
    <location>
        <begin position="12"/>
        <end position="35"/>
    </location>
</feature>
<evidence type="ECO:0000256" key="1">
    <source>
        <dbReference type="ARBA" id="ARBA00004477"/>
    </source>
</evidence>
<evidence type="ECO:0000313" key="11">
    <source>
        <dbReference type="EMBL" id="OGD88725.1"/>
    </source>
</evidence>
<keyword evidence="8 10" id="KW-1133">Transmembrane helix</keyword>
<keyword evidence="7" id="KW-0256">Endoplasmic reticulum</keyword>
<feature type="transmembrane region" description="Helical" evidence="10">
    <location>
        <begin position="183"/>
        <end position="205"/>
    </location>
</feature>
<keyword evidence="9 10" id="KW-0472">Membrane</keyword>
<reference evidence="11 12" key="1">
    <citation type="journal article" date="2016" name="Nat. Commun.">
        <title>Thousands of microbial genomes shed light on interconnected biogeochemical processes in an aquifer system.</title>
        <authorList>
            <person name="Anantharaman K."/>
            <person name="Brown C.T."/>
            <person name="Hug L.A."/>
            <person name="Sharon I."/>
            <person name="Castelle C.J."/>
            <person name="Probst A.J."/>
            <person name="Thomas B.C."/>
            <person name="Singh A."/>
            <person name="Wilkins M.J."/>
            <person name="Karaoz U."/>
            <person name="Brodie E.L."/>
            <person name="Williams K.H."/>
            <person name="Hubbard S.S."/>
            <person name="Banfield J.F."/>
        </authorList>
    </citation>
    <scope>NUCLEOTIDE SEQUENCE [LARGE SCALE GENOMIC DNA]</scope>
</reference>
<evidence type="ECO:0000256" key="7">
    <source>
        <dbReference type="ARBA" id="ARBA00022824"/>
    </source>
</evidence>
<evidence type="ECO:0000256" key="10">
    <source>
        <dbReference type="SAM" id="Phobius"/>
    </source>
</evidence>
<evidence type="ECO:0000313" key="12">
    <source>
        <dbReference type="Proteomes" id="UP000178577"/>
    </source>
</evidence>
<dbReference type="AlphaFoldDB" id="A0A1F5GA68"/>
<name>A0A1F5GA68_9BACT</name>
<evidence type="ECO:0000256" key="4">
    <source>
        <dbReference type="ARBA" id="ARBA00022676"/>
    </source>
</evidence>
<proteinExistence type="predicted"/>
<dbReference type="PANTHER" id="PTHR12468:SF2">
    <property type="entry name" value="GPI MANNOSYLTRANSFERASE 2"/>
    <property type="match status" value="1"/>
</dbReference>
<comment type="caution">
    <text evidence="11">The sequence shown here is derived from an EMBL/GenBank/DDBJ whole genome shotgun (WGS) entry which is preliminary data.</text>
</comment>
<dbReference type="PANTHER" id="PTHR12468">
    <property type="entry name" value="GPI MANNOSYLTRANSFERASE 2"/>
    <property type="match status" value="1"/>
</dbReference>
<evidence type="ECO:0000256" key="6">
    <source>
        <dbReference type="ARBA" id="ARBA00022692"/>
    </source>
</evidence>
<evidence type="ECO:0000256" key="9">
    <source>
        <dbReference type="ARBA" id="ARBA00023136"/>
    </source>
</evidence>
<dbReference type="UniPathway" id="UPA00196"/>
<keyword evidence="3" id="KW-0337">GPI-anchor biosynthesis</keyword>
<gene>
    <name evidence="11" type="ORF">A2693_04670</name>
</gene>
<dbReference type="GO" id="GO:0031501">
    <property type="term" value="C:mannosyltransferase complex"/>
    <property type="evidence" value="ECO:0007669"/>
    <property type="project" value="TreeGrafter"/>
</dbReference>